<name>A0A1C3H3B8_9GAMM</name>
<reference evidence="8" key="1">
    <citation type="submission" date="2016-04" db="EMBL/GenBank/DDBJ databases">
        <authorList>
            <person name="Tagini F."/>
        </authorList>
    </citation>
    <scope>NUCLEOTIDE SEQUENCE [LARGE SCALE GENOMIC DNA]</scope>
    <source>
        <strain evidence="8">CHUV0807</strain>
    </source>
</reference>
<keyword evidence="3 6" id="KW-0812">Transmembrane</keyword>
<protein>
    <recommendedName>
        <fullName evidence="9">ATP synthase protein I</fullName>
    </recommendedName>
</protein>
<evidence type="ECO:0000256" key="1">
    <source>
        <dbReference type="ARBA" id="ARBA00004651"/>
    </source>
</evidence>
<feature type="transmembrane region" description="Helical" evidence="6">
    <location>
        <begin position="93"/>
        <end position="112"/>
    </location>
</feature>
<evidence type="ECO:0000256" key="6">
    <source>
        <dbReference type="SAM" id="Phobius"/>
    </source>
</evidence>
<dbReference type="EMBL" id="FKLO01000034">
    <property type="protein sequence ID" value="SAM61031.1"/>
    <property type="molecule type" value="Genomic_DNA"/>
</dbReference>
<evidence type="ECO:0000256" key="2">
    <source>
        <dbReference type="ARBA" id="ARBA00022475"/>
    </source>
</evidence>
<accession>A0A1C3H3B8</accession>
<evidence type="ECO:0000313" key="8">
    <source>
        <dbReference type="Proteomes" id="UP000190837"/>
    </source>
</evidence>
<feature type="transmembrane region" description="Helical" evidence="6">
    <location>
        <begin position="65"/>
        <end position="87"/>
    </location>
</feature>
<feature type="transmembrane region" description="Helical" evidence="6">
    <location>
        <begin position="34"/>
        <end position="53"/>
    </location>
</feature>
<dbReference type="GO" id="GO:0005886">
    <property type="term" value="C:plasma membrane"/>
    <property type="evidence" value="ECO:0007669"/>
    <property type="project" value="UniProtKB-SubCell"/>
</dbReference>
<evidence type="ECO:0000256" key="4">
    <source>
        <dbReference type="ARBA" id="ARBA00022989"/>
    </source>
</evidence>
<gene>
    <name evidence="7" type="ORF">CHUV0807_0860</name>
</gene>
<feature type="transmembrane region" description="Helical" evidence="6">
    <location>
        <begin position="7"/>
        <end position="28"/>
    </location>
</feature>
<evidence type="ECO:0008006" key="9">
    <source>
        <dbReference type="Google" id="ProtNLM"/>
    </source>
</evidence>
<evidence type="ECO:0000256" key="3">
    <source>
        <dbReference type="ARBA" id="ARBA00022692"/>
    </source>
</evidence>
<evidence type="ECO:0000256" key="5">
    <source>
        <dbReference type="ARBA" id="ARBA00023136"/>
    </source>
</evidence>
<proteinExistence type="predicted"/>
<evidence type="ECO:0000313" key="7">
    <source>
        <dbReference type="EMBL" id="SAM61031.1"/>
    </source>
</evidence>
<dbReference type="Proteomes" id="UP000190837">
    <property type="component" value="Unassembled WGS sequence"/>
</dbReference>
<dbReference type="Pfam" id="PF03899">
    <property type="entry name" value="ATP-synt_I"/>
    <property type="match status" value="1"/>
</dbReference>
<comment type="subcellular location">
    <subcellularLocation>
        <location evidence="1">Cell membrane</location>
        <topology evidence="1">Multi-pass membrane protein</topology>
    </subcellularLocation>
</comment>
<keyword evidence="4 6" id="KW-1133">Transmembrane helix</keyword>
<dbReference type="AlphaFoldDB" id="A0A1C3H3B8"/>
<keyword evidence="5 6" id="KW-0472">Membrane</keyword>
<organism evidence="7 8">
    <name type="scientific">Cardiobacterium hominis</name>
    <dbReference type="NCBI Taxonomy" id="2718"/>
    <lineage>
        <taxon>Bacteria</taxon>
        <taxon>Pseudomonadati</taxon>
        <taxon>Pseudomonadota</taxon>
        <taxon>Gammaproteobacteria</taxon>
        <taxon>Cardiobacteriales</taxon>
        <taxon>Cardiobacteriaceae</taxon>
        <taxon>Cardiobacterium</taxon>
    </lineage>
</organism>
<dbReference type="RefSeq" id="WP_079539963.1">
    <property type="nucleotide sequence ID" value="NZ_FKLO01000034.1"/>
</dbReference>
<dbReference type="InterPro" id="IPR005598">
    <property type="entry name" value="ATP_synth_I"/>
</dbReference>
<sequence length="114" mass="12811">MKATLKYLLKTQSVILMILMLCVLTSPWRHASLSVLMGGLLCLLTTVAALLIFRRLPQVLPARQFVRAVLLAEILKWLIVVILGAWLVRYGQALAILTGFAVTYSAYFWAILKH</sequence>
<keyword evidence="2" id="KW-1003">Cell membrane</keyword>